<keyword evidence="2" id="KW-1185">Reference proteome</keyword>
<dbReference type="OrthoDB" id="711499at2"/>
<organism evidence="1 2">
    <name type="scientific">Bizionia paragorgiae</name>
    <dbReference type="NCBI Taxonomy" id="283786"/>
    <lineage>
        <taxon>Bacteria</taxon>
        <taxon>Pseudomonadati</taxon>
        <taxon>Bacteroidota</taxon>
        <taxon>Flavobacteriia</taxon>
        <taxon>Flavobacteriales</taxon>
        <taxon>Flavobacteriaceae</taxon>
        <taxon>Bizionia</taxon>
    </lineage>
</organism>
<dbReference type="AlphaFoldDB" id="A0A1H4BCH4"/>
<protein>
    <submittedName>
        <fullName evidence="1">Uncharacterized protein</fullName>
    </submittedName>
</protein>
<accession>A0A1H4BCH4</accession>
<reference evidence="2" key="1">
    <citation type="submission" date="2016-10" db="EMBL/GenBank/DDBJ databases">
        <authorList>
            <person name="Varghese N."/>
            <person name="Submissions S."/>
        </authorList>
    </citation>
    <scope>NUCLEOTIDE SEQUENCE [LARGE SCALE GENOMIC DNA]</scope>
    <source>
        <strain evidence="2">DSM 23842</strain>
    </source>
</reference>
<proteinExistence type="predicted"/>
<evidence type="ECO:0000313" key="2">
    <source>
        <dbReference type="Proteomes" id="UP000198846"/>
    </source>
</evidence>
<dbReference type="Proteomes" id="UP000198846">
    <property type="component" value="Unassembled WGS sequence"/>
</dbReference>
<sequence>MIKVIVITPEQISELTSRSLSYSRGIIQKIKLESNKKRHQLVTIKEFADYMGFEYDEIFEMINSK</sequence>
<name>A0A1H4BCH4_BIZPA</name>
<dbReference type="RefSeq" id="WP_092135083.1">
    <property type="nucleotide sequence ID" value="NZ_FNQK01000014.1"/>
</dbReference>
<evidence type="ECO:0000313" key="1">
    <source>
        <dbReference type="EMBL" id="SEA45873.1"/>
    </source>
</evidence>
<gene>
    <name evidence="1" type="ORF">SAMN04487990_11418</name>
</gene>
<dbReference type="EMBL" id="FNQK01000014">
    <property type="protein sequence ID" value="SEA45873.1"/>
    <property type="molecule type" value="Genomic_DNA"/>
</dbReference>